<reference evidence="1" key="1">
    <citation type="submission" date="2018-04" db="EMBL/GenBank/DDBJ databases">
        <title>Draft genome sequence of the Candidatus Spirobacillus cienkowskii, a pathogen of freshwater Daphnia species, reconstructed from hemolymph metagenomic reads.</title>
        <authorList>
            <person name="Bresciani L."/>
            <person name="Lemos L.N."/>
            <person name="Wale N."/>
            <person name="Lin J.Y."/>
            <person name="Fernandes G.R."/>
            <person name="Duffy M.A."/>
            <person name="Rodrigues J.M."/>
        </authorList>
    </citation>
    <scope>NUCLEOTIDE SEQUENCE [LARGE SCALE GENOMIC DNA]</scope>
    <source>
        <strain evidence="1">Binning01</strain>
    </source>
</reference>
<comment type="caution">
    <text evidence="1">The sequence shown here is derived from an EMBL/GenBank/DDBJ whole genome shotgun (WGS) entry which is preliminary data.</text>
</comment>
<proteinExistence type="predicted"/>
<dbReference type="RefSeq" id="WP_338637192.1">
    <property type="nucleotide sequence ID" value="NZ_CP146516.1"/>
</dbReference>
<organism evidence="1 2">
    <name type="scientific">Spirobacillus cienkowskii</name>
    <dbReference type="NCBI Taxonomy" id="495820"/>
    <lineage>
        <taxon>Bacteria</taxon>
        <taxon>Pseudomonadati</taxon>
        <taxon>Bdellovibrionota</taxon>
        <taxon>Oligoflexia</taxon>
        <taxon>Silvanigrellales</taxon>
        <taxon>Spirobacillus</taxon>
    </lineage>
</organism>
<evidence type="ECO:0000313" key="1">
    <source>
        <dbReference type="EMBL" id="RDB36509.1"/>
    </source>
</evidence>
<dbReference type="GO" id="GO:0006260">
    <property type="term" value="P:DNA replication"/>
    <property type="evidence" value="ECO:0007669"/>
    <property type="project" value="InterPro"/>
</dbReference>
<dbReference type="GO" id="GO:0003677">
    <property type="term" value="F:DNA binding"/>
    <property type="evidence" value="ECO:0007669"/>
    <property type="project" value="InterPro"/>
</dbReference>
<dbReference type="AlphaFoldDB" id="A0A369KPB2"/>
<dbReference type="Proteomes" id="UP000253934">
    <property type="component" value="Unassembled WGS sequence"/>
</dbReference>
<dbReference type="EMBL" id="QOVW01000059">
    <property type="protein sequence ID" value="RDB36509.1"/>
    <property type="molecule type" value="Genomic_DNA"/>
</dbReference>
<name>A0A369KPB2_9BACT</name>
<keyword evidence="2" id="KW-1185">Reference proteome</keyword>
<protein>
    <submittedName>
        <fullName evidence="1">Uncharacterized protein</fullName>
    </submittedName>
</protein>
<dbReference type="SUPFAM" id="SSF48019">
    <property type="entry name" value="post-AAA+ oligomerization domain-like"/>
    <property type="match status" value="1"/>
</dbReference>
<dbReference type="InterPro" id="IPR008921">
    <property type="entry name" value="DNA_pol3_clamp-load_cplx_C"/>
</dbReference>
<accession>A0A369KPB2</accession>
<gene>
    <name evidence="1" type="ORF">DCC88_04335</name>
</gene>
<evidence type="ECO:0000313" key="2">
    <source>
        <dbReference type="Proteomes" id="UP000253934"/>
    </source>
</evidence>
<dbReference type="Gene3D" id="1.20.272.10">
    <property type="match status" value="1"/>
</dbReference>
<sequence length="327" mass="36889">MQRIDASKLICALLSPEVNFTIKVILSDNPIYKKIVEEKIFQHSKKMPNLFYGKSAVVEYVEYAATGTLFFAQQSSIVCLPEKLTAKQWEEEKIHLSRLILPLESSAYFFAATSYRNIIKETDFKNCGSVFLCYEPSDAELFKAVEQLASRYSFIASKGSHDLSTIVHSAIEAYSGDLVACDMHFSQMARSSLNFADVFIGSPNINGFHVVDAIVNGDPYLIELRLQQCEACGEDATSVFMALVYFLKQVCAVASSLEDTKNHKLAFEQAKIPFPAQARIQKALKQLQKEKLVEFFSSSAKTELMLRTQKNAHKWLAAELIKWLKNF</sequence>